<proteinExistence type="predicted"/>
<sequence length="109" mass="12614">MKFIIAEVQSRFNYIDNWKVSYQTLPVWLKAIIAKMLRSLAMAQDGNQNIVLITFAIVEGEIGDAWEFFLTNLRRYIVTRDGMGIISNHYNYIDAAIARSNRTWSPPRA</sequence>
<protein>
    <recommendedName>
        <fullName evidence="3">MULE transposase domain-containing protein</fullName>
    </recommendedName>
</protein>
<reference evidence="1 2" key="1">
    <citation type="submission" date="2019-01" db="EMBL/GenBank/DDBJ databases">
        <title>Sequencing of cultivated peanut Arachis hypogaea provides insights into genome evolution and oil improvement.</title>
        <authorList>
            <person name="Chen X."/>
        </authorList>
    </citation>
    <scope>NUCLEOTIDE SEQUENCE [LARGE SCALE GENOMIC DNA]</scope>
    <source>
        <strain evidence="2">cv. Fuhuasheng</strain>
        <tissue evidence="1">Leaves</tissue>
    </source>
</reference>
<dbReference type="AlphaFoldDB" id="A0A444XS11"/>
<dbReference type="Proteomes" id="UP000289738">
    <property type="component" value="Chromosome B09"/>
</dbReference>
<evidence type="ECO:0000313" key="2">
    <source>
        <dbReference type="Proteomes" id="UP000289738"/>
    </source>
</evidence>
<comment type="caution">
    <text evidence="1">The sequence shown here is derived from an EMBL/GenBank/DDBJ whole genome shotgun (WGS) entry which is preliminary data.</text>
</comment>
<gene>
    <name evidence="1" type="ORF">Ahy_B09g098777</name>
</gene>
<accession>A0A444XS11</accession>
<name>A0A444XS11_ARAHY</name>
<keyword evidence="2" id="KW-1185">Reference proteome</keyword>
<evidence type="ECO:0000313" key="1">
    <source>
        <dbReference type="EMBL" id="RYQ92547.1"/>
    </source>
</evidence>
<evidence type="ECO:0008006" key="3">
    <source>
        <dbReference type="Google" id="ProtNLM"/>
    </source>
</evidence>
<organism evidence="1 2">
    <name type="scientific">Arachis hypogaea</name>
    <name type="common">Peanut</name>
    <dbReference type="NCBI Taxonomy" id="3818"/>
    <lineage>
        <taxon>Eukaryota</taxon>
        <taxon>Viridiplantae</taxon>
        <taxon>Streptophyta</taxon>
        <taxon>Embryophyta</taxon>
        <taxon>Tracheophyta</taxon>
        <taxon>Spermatophyta</taxon>
        <taxon>Magnoliopsida</taxon>
        <taxon>eudicotyledons</taxon>
        <taxon>Gunneridae</taxon>
        <taxon>Pentapetalae</taxon>
        <taxon>rosids</taxon>
        <taxon>fabids</taxon>
        <taxon>Fabales</taxon>
        <taxon>Fabaceae</taxon>
        <taxon>Papilionoideae</taxon>
        <taxon>50 kb inversion clade</taxon>
        <taxon>dalbergioids sensu lato</taxon>
        <taxon>Dalbergieae</taxon>
        <taxon>Pterocarpus clade</taxon>
        <taxon>Arachis</taxon>
    </lineage>
</organism>
<dbReference type="EMBL" id="SDMP01000019">
    <property type="protein sequence ID" value="RYQ92547.1"/>
    <property type="molecule type" value="Genomic_DNA"/>
</dbReference>